<accession>A0A445MVN3</accession>
<organism evidence="2">
    <name type="scientific">uncultured Desulfobacterium sp</name>
    <dbReference type="NCBI Taxonomy" id="201089"/>
    <lineage>
        <taxon>Bacteria</taxon>
        <taxon>Pseudomonadati</taxon>
        <taxon>Thermodesulfobacteriota</taxon>
        <taxon>Desulfobacteria</taxon>
        <taxon>Desulfobacterales</taxon>
        <taxon>Desulfobacteriaceae</taxon>
        <taxon>Desulfobacterium</taxon>
        <taxon>environmental samples</taxon>
    </lineage>
</organism>
<dbReference type="InterPro" id="IPR050229">
    <property type="entry name" value="GlpE_sulfurtransferase"/>
</dbReference>
<name>A0A445MVN3_9BACT</name>
<proteinExistence type="predicted"/>
<dbReference type="PANTHER" id="PTHR43031:SF18">
    <property type="entry name" value="RHODANESE-RELATED SULFURTRANSFERASES"/>
    <property type="match status" value="1"/>
</dbReference>
<feature type="domain" description="Rhodanese" evidence="1">
    <location>
        <begin position="71"/>
        <end position="165"/>
    </location>
</feature>
<dbReference type="GO" id="GO:0016740">
    <property type="term" value="F:transferase activity"/>
    <property type="evidence" value="ECO:0007669"/>
    <property type="project" value="UniProtKB-KW"/>
</dbReference>
<dbReference type="SUPFAM" id="SSF52821">
    <property type="entry name" value="Rhodanese/Cell cycle control phosphatase"/>
    <property type="match status" value="1"/>
</dbReference>
<keyword evidence="2" id="KW-0808">Transferase</keyword>
<dbReference type="Gene3D" id="3.40.250.10">
    <property type="entry name" value="Rhodanese-like domain"/>
    <property type="match status" value="1"/>
</dbReference>
<dbReference type="Pfam" id="PF00581">
    <property type="entry name" value="Rhodanese"/>
    <property type="match status" value="1"/>
</dbReference>
<dbReference type="EMBL" id="OJIN01000101">
    <property type="protein sequence ID" value="SPD73535.1"/>
    <property type="molecule type" value="Genomic_DNA"/>
</dbReference>
<protein>
    <submittedName>
        <fullName evidence="2">Putative Sulfurtransferase</fullName>
    </submittedName>
</protein>
<reference evidence="2" key="1">
    <citation type="submission" date="2018-01" db="EMBL/GenBank/DDBJ databases">
        <authorList>
            <person name="Regsiter A."/>
            <person name="William W."/>
        </authorList>
    </citation>
    <scope>NUCLEOTIDE SEQUENCE</scope>
    <source>
        <strain evidence="2">TRIP AH-1</strain>
    </source>
</reference>
<dbReference type="InterPro" id="IPR001763">
    <property type="entry name" value="Rhodanese-like_dom"/>
</dbReference>
<dbReference type="InterPro" id="IPR036873">
    <property type="entry name" value="Rhodanese-like_dom_sf"/>
</dbReference>
<evidence type="ECO:0000313" key="2">
    <source>
        <dbReference type="EMBL" id="SPD73535.1"/>
    </source>
</evidence>
<dbReference type="SMART" id="SM00450">
    <property type="entry name" value="RHOD"/>
    <property type="match status" value="1"/>
</dbReference>
<dbReference type="PROSITE" id="PS50206">
    <property type="entry name" value="RHODANESE_3"/>
    <property type="match status" value="1"/>
</dbReference>
<dbReference type="AlphaFoldDB" id="A0A445MVN3"/>
<evidence type="ECO:0000259" key="1">
    <source>
        <dbReference type="PROSITE" id="PS50206"/>
    </source>
</evidence>
<gene>
    <name evidence="2" type="ORF">PITCH_A190111</name>
</gene>
<dbReference type="CDD" id="cd00158">
    <property type="entry name" value="RHOD"/>
    <property type="match status" value="1"/>
</dbReference>
<dbReference type="PANTHER" id="PTHR43031">
    <property type="entry name" value="FAD-DEPENDENT OXIDOREDUCTASE"/>
    <property type="match status" value="1"/>
</dbReference>
<sequence length="171" mass="18820">MFIKDIIKELAILLGLAVVTAFAVNALSPKGIALFGEWDTARGVITARPKDDVVARELEMGDFEAVKEIYDSGAAVFVDARSDEDYSRGHIAGAVSLPVSQAEALMDNFKMDYPAYQMIITYCSGRECEDSHILAQLLLDVGYTDVRVFVDGYPCWEKEGYPVEKSNAVPQ</sequence>